<keyword evidence="2" id="KW-1185">Reference proteome</keyword>
<dbReference type="RefSeq" id="WP_379189397.1">
    <property type="nucleotide sequence ID" value="NZ_JBHSOW010000063.1"/>
</dbReference>
<accession>A0ABW0VY53</accession>
<protein>
    <recommendedName>
        <fullName evidence="3">DUF4390 domain-containing protein</fullName>
    </recommendedName>
</protein>
<dbReference type="EMBL" id="JBHSOW010000063">
    <property type="protein sequence ID" value="MFC5650817.1"/>
    <property type="molecule type" value="Genomic_DNA"/>
</dbReference>
<proteinExistence type="predicted"/>
<gene>
    <name evidence="1" type="ORF">ACFPYJ_17210</name>
</gene>
<evidence type="ECO:0008006" key="3">
    <source>
        <dbReference type="Google" id="ProtNLM"/>
    </source>
</evidence>
<evidence type="ECO:0000313" key="2">
    <source>
        <dbReference type="Proteomes" id="UP001596047"/>
    </source>
</evidence>
<name>A0ABW0VY53_9BACL</name>
<dbReference type="Proteomes" id="UP001596047">
    <property type="component" value="Unassembled WGS sequence"/>
</dbReference>
<sequence>MSIRKRLLFTLAITLAITVSLSLLPHSFQATPAPNGDVAVFRTITVKRLSSDNLVDSMIGLQLTLQLKRVVWKQAVLSVDLSVEEFGNNTKVWMGDLERLLVLSFIKAENVNRILVRFVGPDSQKAEGADGADRVIAAADVRRTDQWLATDLSKLGDSDPFQEIIWKQRLRLIISGNSSKTPETANF</sequence>
<comment type="caution">
    <text evidence="1">The sequence shown here is derived from an EMBL/GenBank/DDBJ whole genome shotgun (WGS) entry which is preliminary data.</text>
</comment>
<reference evidence="2" key="1">
    <citation type="journal article" date="2019" name="Int. J. Syst. Evol. Microbiol.">
        <title>The Global Catalogue of Microorganisms (GCM) 10K type strain sequencing project: providing services to taxonomists for standard genome sequencing and annotation.</title>
        <authorList>
            <consortium name="The Broad Institute Genomics Platform"/>
            <consortium name="The Broad Institute Genome Sequencing Center for Infectious Disease"/>
            <person name="Wu L."/>
            <person name="Ma J."/>
        </authorList>
    </citation>
    <scope>NUCLEOTIDE SEQUENCE [LARGE SCALE GENOMIC DNA]</scope>
    <source>
        <strain evidence="2">CGMCC 1.3240</strain>
    </source>
</reference>
<organism evidence="1 2">
    <name type="scientific">Paenibacillus solisilvae</name>
    <dbReference type="NCBI Taxonomy" id="2486751"/>
    <lineage>
        <taxon>Bacteria</taxon>
        <taxon>Bacillati</taxon>
        <taxon>Bacillota</taxon>
        <taxon>Bacilli</taxon>
        <taxon>Bacillales</taxon>
        <taxon>Paenibacillaceae</taxon>
        <taxon>Paenibacillus</taxon>
    </lineage>
</organism>
<evidence type="ECO:0000313" key="1">
    <source>
        <dbReference type="EMBL" id="MFC5650817.1"/>
    </source>
</evidence>